<sequence length="123" mass="13094">MRGSTPLRTSSCRAINSPLPLPQHPRLPPMPLASQQLLSPDIPLTPARTNRRAPGRPSSGSGAKSTYTAPLPAPPLISSTWRAPSGLTVAARCPPAPAQRAPRRLHSRRLQNRAQRATDSSSA</sequence>
<protein>
    <submittedName>
        <fullName evidence="2">Uncharacterized protein</fullName>
    </submittedName>
</protein>
<evidence type="ECO:0000256" key="1">
    <source>
        <dbReference type="SAM" id="MobiDB-lite"/>
    </source>
</evidence>
<evidence type="ECO:0000313" key="3">
    <source>
        <dbReference type="Proteomes" id="UP000807115"/>
    </source>
</evidence>
<feature type="compositionally biased region" description="Polar residues" evidence="1">
    <location>
        <begin position="58"/>
        <end position="68"/>
    </location>
</feature>
<reference evidence="2" key="1">
    <citation type="journal article" date="2019" name="BMC Genomics">
        <title>A new reference genome for Sorghum bicolor reveals high levels of sequence similarity between sweet and grain genotypes: implications for the genetics of sugar metabolism.</title>
        <authorList>
            <person name="Cooper E.A."/>
            <person name="Brenton Z.W."/>
            <person name="Flinn B.S."/>
            <person name="Jenkins J."/>
            <person name="Shu S."/>
            <person name="Flowers D."/>
            <person name="Luo F."/>
            <person name="Wang Y."/>
            <person name="Xia P."/>
            <person name="Barry K."/>
            <person name="Daum C."/>
            <person name="Lipzen A."/>
            <person name="Yoshinaga Y."/>
            <person name="Schmutz J."/>
            <person name="Saski C."/>
            <person name="Vermerris W."/>
            <person name="Kresovich S."/>
        </authorList>
    </citation>
    <scope>NUCLEOTIDE SEQUENCE</scope>
</reference>
<gene>
    <name evidence="2" type="ORF">BDA96_02G171000</name>
</gene>
<comment type="caution">
    <text evidence="2">The sequence shown here is derived from an EMBL/GenBank/DDBJ whole genome shotgun (WGS) entry which is preliminary data.</text>
</comment>
<feature type="compositionally biased region" description="Basic residues" evidence="1">
    <location>
        <begin position="101"/>
        <end position="111"/>
    </location>
</feature>
<feature type="region of interest" description="Disordered" evidence="1">
    <location>
        <begin position="1"/>
        <end position="123"/>
    </location>
</feature>
<dbReference type="Proteomes" id="UP000807115">
    <property type="component" value="Chromosome 2"/>
</dbReference>
<evidence type="ECO:0000313" key="2">
    <source>
        <dbReference type="EMBL" id="KAG0543214.1"/>
    </source>
</evidence>
<reference evidence="2" key="2">
    <citation type="submission" date="2020-10" db="EMBL/GenBank/DDBJ databases">
        <authorList>
            <person name="Cooper E.A."/>
            <person name="Brenton Z.W."/>
            <person name="Flinn B.S."/>
            <person name="Jenkins J."/>
            <person name="Shu S."/>
            <person name="Flowers D."/>
            <person name="Luo F."/>
            <person name="Wang Y."/>
            <person name="Xia P."/>
            <person name="Barry K."/>
            <person name="Daum C."/>
            <person name="Lipzen A."/>
            <person name="Yoshinaga Y."/>
            <person name="Schmutz J."/>
            <person name="Saski C."/>
            <person name="Vermerris W."/>
            <person name="Kresovich S."/>
        </authorList>
    </citation>
    <scope>NUCLEOTIDE SEQUENCE</scope>
</reference>
<dbReference type="EMBL" id="CM027681">
    <property type="protein sequence ID" value="KAG0543214.1"/>
    <property type="molecule type" value="Genomic_DNA"/>
</dbReference>
<feature type="compositionally biased region" description="Polar residues" evidence="1">
    <location>
        <begin position="1"/>
        <end position="14"/>
    </location>
</feature>
<feature type="compositionally biased region" description="Pro residues" evidence="1">
    <location>
        <begin position="19"/>
        <end position="31"/>
    </location>
</feature>
<proteinExistence type="predicted"/>
<name>A0A921RP21_SORBI</name>
<accession>A0A921RP21</accession>
<feature type="compositionally biased region" description="Polar residues" evidence="1">
    <location>
        <begin position="112"/>
        <end position="123"/>
    </location>
</feature>
<organism evidence="2 3">
    <name type="scientific">Sorghum bicolor</name>
    <name type="common">Sorghum</name>
    <name type="synonym">Sorghum vulgare</name>
    <dbReference type="NCBI Taxonomy" id="4558"/>
    <lineage>
        <taxon>Eukaryota</taxon>
        <taxon>Viridiplantae</taxon>
        <taxon>Streptophyta</taxon>
        <taxon>Embryophyta</taxon>
        <taxon>Tracheophyta</taxon>
        <taxon>Spermatophyta</taxon>
        <taxon>Magnoliopsida</taxon>
        <taxon>Liliopsida</taxon>
        <taxon>Poales</taxon>
        <taxon>Poaceae</taxon>
        <taxon>PACMAD clade</taxon>
        <taxon>Panicoideae</taxon>
        <taxon>Andropogonodae</taxon>
        <taxon>Andropogoneae</taxon>
        <taxon>Sorghinae</taxon>
        <taxon>Sorghum</taxon>
    </lineage>
</organism>
<dbReference type="AlphaFoldDB" id="A0A921RP21"/>